<feature type="domain" description="Glycosyltransferase subfamily 4-like N-terminal" evidence="2">
    <location>
        <begin position="14"/>
        <end position="187"/>
    </location>
</feature>
<dbReference type="AlphaFoldDB" id="A0A1I0XVP4"/>
<evidence type="ECO:0000259" key="1">
    <source>
        <dbReference type="Pfam" id="PF00534"/>
    </source>
</evidence>
<dbReference type="PANTHER" id="PTHR12526:SF627">
    <property type="entry name" value="D-RHAMNOSYLTRANSFERASE WBPZ"/>
    <property type="match status" value="1"/>
</dbReference>
<feature type="domain" description="Glycosyl transferase family 1" evidence="1">
    <location>
        <begin position="209"/>
        <end position="357"/>
    </location>
</feature>
<dbReference type="InterPro" id="IPR001296">
    <property type="entry name" value="Glyco_trans_1"/>
</dbReference>
<reference evidence="3 4" key="1">
    <citation type="submission" date="2016-10" db="EMBL/GenBank/DDBJ databases">
        <authorList>
            <person name="de Groot N.N."/>
        </authorList>
    </citation>
    <scope>NUCLEOTIDE SEQUENCE [LARGE SCALE GENOMIC DNA]</scope>
    <source>
        <strain evidence="3 4">L14</strain>
    </source>
</reference>
<evidence type="ECO:0000313" key="4">
    <source>
        <dbReference type="Proteomes" id="UP000183843"/>
    </source>
</evidence>
<dbReference type="SUPFAM" id="SSF53756">
    <property type="entry name" value="UDP-Glycosyltransferase/glycogen phosphorylase"/>
    <property type="match status" value="1"/>
</dbReference>
<dbReference type="Pfam" id="PF13439">
    <property type="entry name" value="Glyco_transf_4"/>
    <property type="match status" value="1"/>
</dbReference>
<dbReference type="PANTHER" id="PTHR12526">
    <property type="entry name" value="GLYCOSYLTRANSFERASE"/>
    <property type="match status" value="1"/>
</dbReference>
<dbReference type="Proteomes" id="UP000183843">
    <property type="component" value="Unassembled WGS sequence"/>
</dbReference>
<accession>A0A1I0XVP4</accession>
<keyword evidence="3" id="KW-0808">Transferase</keyword>
<proteinExistence type="predicted"/>
<name>A0A1I0XVP4_SELRU</name>
<evidence type="ECO:0000259" key="2">
    <source>
        <dbReference type="Pfam" id="PF13439"/>
    </source>
</evidence>
<dbReference type="Pfam" id="PF00534">
    <property type="entry name" value="Glycos_transf_1"/>
    <property type="match status" value="1"/>
</dbReference>
<dbReference type="InterPro" id="IPR028098">
    <property type="entry name" value="Glyco_trans_4-like_N"/>
</dbReference>
<dbReference type="CDD" id="cd03801">
    <property type="entry name" value="GT4_PimA-like"/>
    <property type="match status" value="1"/>
</dbReference>
<dbReference type="EMBL" id="FOJX01000008">
    <property type="protein sequence ID" value="SFB05125.1"/>
    <property type="molecule type" value="Genomic_DNA"/>
</dbReference>
<evidence type="ECO:0000313" key="3">
    <source>
        <dbReference type="EMBL" id="SFB05125.1"/>
    </source>
</evidence>
<organism evidence="3 4">
    <name type="scientific">Selenomonas ruminantium</name>
    <dbReference type="NCBI Taxonomy" id="971"/>
    <lineage>
        <taxon>Bacteria</taxon>
        <taxon>Bacillati</taxon>
        <taxon>Bacillota</taxon>
        <taxon>Negativicutes</taxon>
        <taxon>Selenomonadales</taxon>
        <taxon>Selenomonadaceae</taxon>
        <taxon>Selenomonas</taxon>
    </lineage>
</organism>
<protein>
    <submittedName>
        <fullName evidence="3">Glycosyltransferase involved in cell wall bisynthesis</fullName>
    </submittedName>
</protein>
<dbReference type="GO" id="GO:0016757">
    <property type="term" value="F:glycosyltransferase activity"/>
    <property type="evidence" value="ECO:0007669"/>
    <property type="project" value="InterPro"/>
</dbReference>
<sequence length="387" mass="44163">MHICFFTHYTAMMGANRSMLELIDNLQKLGLKITVITNGYGELNSELDKRTIFNRSFDMYPWLMIKKGRNRILWPLKRCYYPYKNKKNIREIVACLQERNIDIIHTNNSVIDVGARVAANMHIPHVWHIREYGRYDYNLEFLYGDKYSISYMQENSAAIIFISQDLAKSYIERVSDITDFSVIFDGVALNNYSVKRDFSIYEDDVLNLVVCGLVTPHKNQIEVLQAISILPANVKKHLRCQIVGGGGKKYLSKLQAFCRDKEIADIVEFLGYRNDVPEILKKAHIAVMPSHREAFGRVTVEYMMAGLGVIASDTGANPEIIQDGVTGKIYHLGDINALAECIADFVNNRDKLVRIATTGHDNALVEFDSMNCAQKVLAIYRQINNED</sequence>
<gene>
    <name evidence="3" type="ORF">SAMN05216587_1085</name>
</gene>
<dbReference type="Gene3D" id="3.40.50.2000">
    <property type="entry name" value="Glycogen Phosphorylase B"/>
    <property type="match status" value="2"/>
</dbReference>